<organism evidence="1 2">
    <name type="scientific">Sistotremastrum suecicum HHB10207 ss-3</name>
    <dbReference type="NCBI Taxonomy" id="1314776"/>
    <lineage>
        <taxon>Eukaryota</taxon>
        <taxon>Fungi</taxon>
        <taxon>Dikarya</taxon>
        <taxon>Basidiomycota</taxon>
        <taxon>Agaricomycotina</taxon>
        <taxon>Agaricomycetes</taxon>
        <taxon>Sistotremastrales</taxon>
        <taxon>Sistotremastraceae</taxon>
        <taxon>Sistotremastrum</taxon>
    </lineage>
</organism>
<evidence type="ECO:0000313" key="1">
    <source>
        <dbReference type="EMBL" id="KZT35232.1"/>
    </source>
</evidence>
<accession>A0A166ADX2</accession>
<dbReference type="AlphaFoldDB" id="A0A166ADX2"/>
<evidence type="ECO:0000313" key="2">
    <source>
        <dbReference type="Proteomes" id="UP000076798"/>
    </source>
</evidence>
<sequence>MNDDSHSSATNLTLYPSRPYSTSFILGQAVELDQKATEARREYSNISSSLRALENSSDPGNPQTGDKLSIRWDSLYEVWPFYEDACRAHAGQLAWGILKTTDILDSDDFSKLSVEERLIVVENIITIVRSEPQEPSELRKEYQELLKQTEEFIDSFAPNGTLVSSHISRVRKQGSSLPRVSFERLINILFPNKLKNHRAFTLCGVQFVFCSWSRVKDREPEELNGTFITLLELFQHDWELLENDLRLLSADYKGWNTSHLHDMNTQSELPFALLHQRDGIDIRYQLLDKFGKGTNLSTVVQELTNVPGSSNFERSA</sequence>
<reference evidence="1 2" key="1">
    <citation type="journal article" date="2016" name="Mol. Biol. Evol.">
        <title>Comparative Genomics of Early-Diverging Mushroom-Forming Fungi Provides Insights into the Origins of Lignocellulose Decay Capabilities.</title>
        <authorList>
            <person name="Nagy L.G."/>
            <person name="Riley R."/>
            <person name="Tritt A."/>
            <person name="Adam C."/>
            <person name="Daum C."/>
            <person name="Floudas D."/>
            <person name="Sun H."/>
            <person name="Yadav J.S."/>
            <person name="Pangilinan J."/>
            <person name="Larsson K.H."/>
            <person name="Matsuura K."/>
            <person name="Barry K."/>
            <person name="Labutti K."/>
            <person name="Kuo R."/>
            <person name="Ohm R.A."/>
            <person name="Bhattacharya S.S."/>
            <person name="Shirouzu T."/>
            <person name="Yoshinaga Y."/>
            <person name="Martin F.M."/>
            <person name="Grigoriev I.V."/>
            <person name="Hibbett D.S."/>
        </authorList>
    </citation>
    <scope>NUCLEOTIDE SEQUENCE [LARGE SCALE GENOMIC DNA]</scope>
    <source>
        <strain evidence="1 2">HHB10207 ss-3</strain>
    </source>
</reference>
<proteinExistence type="predicted"/>
<name>A0A166ADX2_9AGAM</name>
<gene>
    <name evidence="1" type="ORF">SISSUDRAFT_1121735</name>
</gene>
<protein>
    <submittedName>
        <fullName evidence="1">Uncharacterized protein</fullName>
    </submittedName>
</protein>
<keyword evidence="2" id="KW-1185">Reference proteome</keyword>
<dbReference type="Proteomes" id="UP000076798">
    <property type="component" value="Unassembled WGS sequence"/>
</dbReference>
<dbReference type="EMBL" id="KV428147">
    <property type="protein sequence ID" value="KZT35232.1"/>
    <property type="molecule type" value="Genomic_DNA"/>
</dbReference>